<keyword evidence="8 13" id="KW-0235">DNA replication</keyword>
<evidence type="ECO:0000259" key="14">
    <source>
        <dbReference type="SMART" id="SM00481"/>
    </source>
</evidence>
<keyword evidence="5 13" id="KW-0963">Cytoplasm</keyword>
<comment type="subcellular location">
    <subcellularLocation>
        <location evidence="1 13">Cytoplasm</location>
    </subcellularLocation>
</comment>
<evidence type="ECO:0000256" key="8">
    <source>
        <dbReference type="ARBA" id="ARBA00022705"/>
    </source>
</evidence>
<name>A0ABQ5YDC1_9NEIS</name>
<sequence length="1029" mass="113991">MPAADQATYAELHCLSCFSFQRGASHADELVERAAKLGYQALAITDECSLAGIVRAHLAAQKHGLQLIVGSELTLDDGLRLVLLAPDREAYGDLSQLITLGRRNANKGSYQLDRAAVARHAGRLLALWLPPALPDTADGLWLGQHFPDRAWLAVELFQEADDGNRLSALLQLGQQCGLPCVASGDVHMHVRSRRALQDVMTAIRLGRPVAECGLALFPNGERHLRSPWALAHIYPRALLAETVRIAQRCGQFLADLGYEYPAELVPEGATPASHLCTLTEIGLNQRYPAGAPEKVRRQIAHELALITRLRYESFFLTVHDIVAYARSQKILCQGRGSAANSAVCFALGITEVDPDRSNLLFERFLSQERQEPPDIDVDFEHDRREEVIQYIYKRYGRERAALAATVITYRPRSALRDVGRALGFDEEQLDQISKTLAWWDSRAELPKRLQEAGFDPESRSVQLLLRLAQGLMRFPRHLSQHVGGFVISHSPLARLVPIENAAMPDRTVIQWDKDDLDAMGLLKVDVLALGMLSAIRRTLALVSAIRQQPLMRMADIPAEDPQVYEMIGHADTVGLFQIESRAQMSMLPRLKPKTFYDLVIEVAIVRPGPIQGGMVHPYLRRRQGLEPVDYPSEAVKKTLERTLGVPIFQEQVMQLAIDAADFTPGEADQLRRSMGSWRRTGELADYQARLVTGMLANGYTQEFADRLCKQIEGFSEYGFPESHAASFALLVYVSGWLKRHEPAAFTCALLNSLPMGFYSASQLIQDAKRHGIVVHPVDVQRSDWDCTLEDEQRPQHALRLGLRLISGLGRGVGERIAAHRPAAGYDSLVQLQRLAGLDKRSLGILADADALASLAGNRRQARWQVGGLQLKQDLVGMAAKAEAAITLPLPSLGQQVLEDYRSQGLTLRAHPLSLLRPHLSRNRLLSAAELRACQHGQPARACGIVVGRQRPGTASGVTFVTLEDETGNTNVIVWQDLGERQRKELLGARLLAVYGVVQREGEVVHLLAKRLADKSELLGTLSVESRDFH</sequence>
<dbReference type="InterPro" id="IPR004365">
    <property type="entry name" value="NA-bd_OB_tRNA"/>
</dbReference>
<dbReference type="CDD" id="cd07434">
    <property type="entry name" value="PHP_PolIIIA_DnaE2"/>
    <property type="match status" value="1"/>
</dbReference>
<protein>
    <recommendedName>
        <fullName evidence="4 13">Error-prone DNA polymerase</fullName>
        <ecNumber evidence="3 13">2.7.7.7</ecNumber>
    </recommendedName>
</protein>
<evidence type="ECO:0000256" key="7">
    <source>
        <dbReference type="ARBA" id="ARBA00022695"/>
    </source>
</evidence>
<dbReference type="CDD" id="cd04485">
    <property type="entry name" value="DnaE_OBF"/>
    <property type="match status" value="1"/>
</dbReference>
<dbReference type="Pfam" id="PF01336">
    <property type="entry name" value="tRNA_anti-codon"/>
    <property type="match status" value="1"/>
</dbReference>
<dbReference type="NCBIfam" id="NF004225">
    <property type="entry name" value="PRK05672.1"/>
    <property type="match status" value="1"/>
</dbReference>
<comment type="caution">
    <text evidence="15">The sequence shown here is derived from an EMBL/GenBank/DDBJ whole genome shotgun (WGS) entry which is preliminary data.</text>
</comment>
<dbReference type="EC" id="2.7.7.7" evidence="3 13"/>
<keyword evidence="10 13" id="KW-0239">DNA-directed DNA polymerase</keyword>
<comment type="similarity">
    <text evidence="2 13">Belongs to the DNA polymerase type-C family. DnaE2 subfamily.</text>
</comment>
<evidence type="ECO:0000313" key="16">
    <source>
        <dbReference type="Proteomes" id="UP001156706"/>
    </source>
</evidence>
<proteinExistence type="inferred from homology"/>
<dbReference type="Pfam" id="PF17657">
    <property type="entry name" value="DNA_pol3_finger"/>
    <property type="match status" value="1"/>
</dbReference>
<feature type="domain" description="Polymerase/histidinol phosphatase N-terminal" evidence="14">
    <location>
        <begin position="10"/>
        <end position="77"/>
    </location>
</feature>
<dbReference type="PANTHER" id="PTHR32294">
    <property type="entry name" value="DNA POLYMERASE III SUBUNIT ALPHA"/>
    <property type="match status" value="1"/>
</dbReference>
<dbReference type="Gene3D" id="1.10.150.870">
    <property type="match status" value="1"/>
</dbReference>
<evidence type="ECO:0000313" key="15">
    <source>
        <dbReference type="EMBL" id="GLR12965.1"/>
    </source>
</evidence>
<dbReference type="HAMAP" id="MF_01902">
    <property type="entry name" value="DNApol_error_prone"/>
    <property type="match status" value="1"/>
</dbReference>
<evidence type="ECO:0000256" key="4">
    <source>
        <dbReference type="ARBA" id="ARBA00017273"/>
    </source>
</evidence>
<evidence type="ECO:0000256" key="2">
    <source>
        <dbReference type="ARBA" id="ARBA00007391"/>
    </source>
</evidence>
<dbReference type="Pfam" id="PF02811">
    <property type="entry name" value="PHP"/>
    <property type="match status" value="1"/>
</dbReference>
<evidence type="ECO:0000256" key="6">
    <source>
        <dbReference type="ARBA" id="ARBA00022679"/>
    </source>
</evidence>
<dbReference type="InterPro" id="IPR040982">
    <property type="entry name" value="DNA_pol3_finger"/>
</dbReference>
<evidence type="ECO:0000256" key="3">
    <source>
        <dbReference type="ARBA" id="ARBA00012417"/>
    </source>
</evidence>
<accession>A0ABQ5YDC1</accession>
<keyword evidence="11 13" id="KW-0234">DNA repair</keyword>
<organism evidence="15 16">
    <name type="scientific">Chitinimonas prasina</name>
    <dbReference type="NCBI Taxonomy" id="1434937"/>
    <lineage>
        <taxon>Bacteria</taxon>
        <taxon>Pseudomonadati</taxon>
        <taxon>Pseudomonadota</taxon>
        <taxon>Betaproteobacteria</taxon>
        <taxon>Neisseriales</taxon>
        <taxon>Chitinibacteraceae</taxon>
        <taxon>Chitinimonas</taxon>
    </lineage>
</organism>
<keyword evidence="6 13" id="KW-0808">Transferase</keyword>
<evidence type="ECO:0000256" key="1">
    <source>
        <dbReference type="ARBA" id="ARBA00004496"/>
    </source>
</evidence>
<dbReference type="Proteomes" id="UP001156706">
    <property type="component" value="Unassembled WGS sequence"/>
</dbReference>
<dbReference type="PANTHER" id="PTHR32294:SF4">
    <property type="entry name" value="ERROR-PRONE DNA POLYMERASE"/>
    <property type="match status" value="1"/>
</dbReference>
<dbReference type="InterPro" id="IPR029460">
    <property type="entry name" value="DNAPol_HHH"/>
</dbReference>
<dbReference type="InterPro" id="IPR004013">
    <property type="entry name" value="PHP_dom"/>
</dbReference>
<dbReference type="InterPro" id="IPR023073">
    <property type="entry name" value="DnaE2"/>
</dbReference>
<dbReference type="InterPro" id="IPR003141">
    <property type="entry name" value="Pol/His_phosphatase_N"/>
</dbReference>
<keyword evidence="9 13" id="KW-0227">DNA damage</keyword>
<dbReference type="InterPro" id="IPR016195">
    <property type="entry name" value="Pol/histidinol_Pase-like"/>
</dbReference>
<evidence type="ECO:0000256" key="5">
    <source>
        <dbReference type="ARBA" id="ARBA00022490"/>
    </source>
</evidence>
<keyword evidence="7 13" id="KW-0548">Nucleotidyltransferase</keyword>
<evidence type="ECO:0000256" key="10">
    <source>
        <dbReference type="ARBA" id="ARBA00022932"/>
    </source>
</evidence>
<dbReference type="InterPro" id="IPR011708">
    <property type="entry name" value="DNA_pol3_alpha_NTPase_dom"/>
</dbReference>
<keyword evidence="16" id="KW-1185">Reference proteome</keyword>
<dbReference type="SUPFAM" id="SSF89550">
    <property type="entry name" value="PHP domain-like"/>
    <property type="match status" value="1"/>
</dbReference>
<dbReference type="NCBIfam" id="TIGR00594">
    <property type="entry name" value="polc"/>
    <property type="match status" value="1"/>
</dbReference>
<dbReference type="SMART" id="SM00481">
    <property type="entry name" value="POLIIIAc"/>
    <property type="match status" value="1"/>
</dbReference>
<comment type="catalytic activity">
    <reaction evidence="12 13">
        <text>DNA(n) + a 2'-deoxyribonucleoside 5'-triphosphate = DNA(n+1) + diphosphate</text>
        <dbReference type="Rhea" id="RHEA:22508"/>
        <dbReference type="Rhea" id="RHEA-COMP:17339"/>
        <dbReference type="Rhea" id="RHEA-COMP:17340"/>
        <dbReference type="ChEBI" id="CHEBI:33019"/>
        <dbReference type="ChEBI" id="CHEBI:61560"/>
        <dbReference type="ChEBI" id="CHEBI:173112"/>
        <dbReference type="EC" id="2.7.7.7"/>
    </reaction>
</comment>
<evidence type="ECO:0000256" key="9">
    <source>
        <dbReference type="ARBA" id="ARBA00022763"/>
    </source>
</evidence>
<evidence type="ECO:0000256" key="11">
    <source>
        <dbReference type="ARBA" id="ARBA00023204"/>
    </source>
</evidence>
<reference evidence="16" key="1">
    <citation type="journal article" date="2019" name="Int. J. Syst. Evol. Microbiol.">
        <title>The Global Catalogue of Microorganisms (GCM) 10K type strain sequencing project: providing services to taxonomists for standard genome sequencing and annotation.</title>
        <authorList>
            <consortium name="The Broad Institute Genomics Platform"/>
            <consortium name="The Broad Institute Genome Sequencing Center for Infectious Disease"/>
            <person name="Wu L."/>
            <person name="Ma J."/>
        </authorList>
    </citation>
    <scope>NUCLEOTIDE SEQUENCE [LARGE SCALE GENOMIC DNA]</scope>
    <source>
        <strain evidence="16">NBRC 110044</strain>
    </source>
</reference>
<dbReference type="InterPro" id="IPR004805">
    <property type="entry name" value="DnaE2/DnaE/PolC"/>
</dbReference>
<evidence type="ECO:0000256" key="12">
    <source>
        <dbReference type="ARBA" id="ARBA00049244"/>
    </source>
</evidence>
<evidence type="ECO:0000256" key="13">
    <source>
        <dbReference type="HAMAP-Rule" id="MF_01902"/>
    </source>
</evidence>
<dbReference type="EMBL" id="BSOG01000002">
    <property type="protein sequence ID" value="GLR12965.1"/>
    <property type="molecule type" value="Genomic_DNA"/>
</dbReference>
<comment type="function">
    <text evidence="13">DNA polymerase involved in damage-induced mutagenesis and translesion synthesis (TLS). It is not the major replicative DNA polymerase.</text>
</comment>
<dbReference type="Pfam" id="PF14579">
    <property type="entry name" value="HHH_6"/>
    <property type="match status" value="1"/>
</dbReference>
<dbReference type="Gene3D" id="3.20.20.140">
    <property type="entry name" value="Metal-dependent hydrolases"/>
    <property type="match status" value="1"/>
</dbReference>
<gene>
    <name evidence="13 15" type="primary">dnaE2</name>
    <name evidence="15" type="ORF">GCM10007907_17550</name>
</gene>
<dbReference type="Pfam" id="PF07733">
    <property type="entry name" value="DNA_pol3_alpha"/>
    <property type="match status" value="1"/>
</dbReference>
<dbReference type="RefSeq" id="WP_284196087.1">
    <property type="nucleotide sequence ID" value="NZ_BSOG01000002.1"/>
</dbReference>